<dbReference type="Gene3D" id="3.20.20.140">
    <property type="entry name" value="Metal-dependent hydrolases"/>
    <property type="match status" value="1"/>
</dbReference>
<gene>
    <name evidence="3" type="primary">dan_1</name>
    <name evidence="3" type="ORF">ElP_09720</name>
</gene>
<dbReference type="GO" id="GO:0016812">
    <property type="term" value="F:hydrolase activity, acting on carbon-nitrogen (but not peptide) bonds, in cyclic amides"/>
    <property type="evidence" value="ECO:0007669"/>
    <property type="project" value="TreeGrafter"/>
</dbReference>
<evidence type="ECO:0000256" key="1">
    <source>
        <dbReference type="SAM" id="SignalP"/>
    </source>
</evidence>
<evidence type="ECO:0000259" key="2">
    <source>
        <dbReference type="Pfam" id="PF07969"/>
    </source>
</evidence>
<dbReference type="GO" id="GO:0005829">
    <property type="term" value="C:cytosol"/>
    <property type="evidence" value="ECO:0007669"/>
    <property type="project" value="TreeGrafter"/>
</dbReference>
<accession>A0A518GX14</accession>
<dbReference type="SUPFAM" id="SSF51338">
    <property type="entry name" value="Composite domain of metallo-dependent hydrolases"/>
    <property type="match status" value="1"/>
</dbReference>
<evidence type="ECO:0000313" key="3">
    <source>
        <dbReference type="EMBL" id="QDV33130.1"/>
    </source>
</evidence>
<name>A0A518GX14_9BACT</name>
<dbReference type="InterPro" id="IPR011059">
    <property type="entry name" value="Metal-dep_hydrolase_composite"/>
</dbReference>
<feature type="chain" id="PRO_5021992211" evidence="1">
    <location>
        <begin position="24"/>
        <end position="551"/>
    </location>
</feature>
<dbReference type="InterPro" id="IPR050378">
    <property type="entry name" value="Metallo-dep_Hydrolases_sf"/>
</dbReference>
<keyword evidence="1" id="KW-0732">Signal</keyword>
<dbReference type="Gene3D" id="2.30.40.10">
    <property type="entry name" value="Urease, subunit C, domain 1"/>
    <property type="match status" value="1"/>
</dbReference>
<dbReference type="EMBL" id="CP036426">
    <property type="protein sequence ID" value="QDV33130.1"/>
    <property type="molecule type" value="Genomic_DNA"/>
</dbReference>
<dbReference type="SUPFAM" id="SSF51556">
    <property type="entry name" value="Metallo-dependent hydrolases"/>
    <property type="match status" value="1"/>
</dbReference>
<dbReference type="GO" id="GO:0047420">
    <property type="term" value="F:N-acyl-D-amino-acid deacylase activity"/>
    <property type="evidence" value="ECO:0007669"/>
    <property type="project" value="UniProtKB-EC"/>
</dbReference>
<dbReference type="InterPro" id="IPR013108">
    <property type="entry name" value="Amidohydro_3"/>
</dbReference>
<dbReference type="InterPro" id="IPR023100">
    <property type="entry name" value="D-aminoacylase_insert_dom_sf"/>
</dbReference>
<dbReference type="KEGG" id="tpla:ElP_09720"/>
<dbReference type="PANTHER" id="PTHR11647:SF1">
    <property type="entry name" value="COLLAPSIN RESPONSE MEDIATOR PROTEIN"/>
    <property type="match status" value="1"/>
</dbReference>
<dbReference type="RefSeq" id="WP_145267542.1">
    <property type="nucleotide sequence ID" value="NZ_CP036426.1"/>
</dbReference>
<protein>
    <submittedName>
        <fullName evidence="3">D-aminoacylase</fullName>
        <ecNumber evidence="3">3.5.1.81</ecNumber>
    </submittedName>
</protein>
<proteinExistence type="predicted"/>
<organism evidence="3 4">
    <name type="scientific">Tautonia plasticadhaerens</name>
    <dbReference type="NCBI Taxonomy" id="2527974"/>
    <lineage>
        <taxon>Bacteria</taxon>
        <taxon>Pseudomonadati</taxon>
        <taxon>Planctomycetota</taxon>
        <taxon>Planctomycetia</taxon>
        <taxon>Isosphaerales</taxon>
        <taxon>Isosphaeraceae</taxon>
        <taxon>Tautonia</taxon>
    </lineage>
</organism>
<feature type="signal peptide" evidence="1">
    <location>
        <begin position="1"/>
        <end position="23"/>
    </location>
</feature>
<dbReference type="AlphaFoldDB" id="A0A518GX14"/>
<keyword evidence="4" id="KW-1185">Reference proteome</keyword>
<dbReference type="InterPro" id="IPR032466">
    <property type="entry name" value="Metal_Hydrolase"/>
</dbReference>
<dbReference type="Pfam" id="PF07969">
    <property type="entry name" value="Amidohydro_3"/>
    <property type="match status" value="1"/>
</dbReference>
<dbReference type="CDD" id="cd01297">
    <property type="entry name" value="D-aminoacylase"/>
    <property type="match status" value="1"/>
</dbReference>
<dbReference type="Gene3D" id="3.30.1490.130">
    <property type="entry name" value="D-aminoacylase. Domain 3"/>
    <property type="match status" value="1"/>
</dbReference>
<dbReference type="Proteomes" id="UP000317835">
    <property type="component" value="Chromosome"/>
</dbReference>
<dbReference type="EC" id="3.5.1.81" evidence="3"/>
<feature type="domain" description="Amidohydrolase 3" evidence="2">
    <location>
        <begin position="427"/>
        <end position="529"/>
    </location>
</feature>
<sequence length="551" mass="59306" precursor="true">MSRRSLRPFLILLAVGMPLPAGALDVGPYDVVIRNGLVVDGTGNAWFLGDVAIRGDRIAEITPAGMLDEADAEETIDASGKVVCPGFIDIQSHSREQLLSGDGRVVGKVTQGVTTEIMGEGTSNAPSSDPEEFDVPGGFDRWLRAMDSHGVSVNLGSFVGSGTVRSYVKGMAQGPPTPEELEQMRGLVRDAMEGGAFGLASALIYPPDSFVATEDLIELSKAMAPYGGLYITHLRSEADRLLEAIDEAIRIGREGGVPVEIYHLKAAGERNWPKAIQAIRKIDSARAEGLDVGADMYPYTAGSTGLTAALPPWASADGKLYENLADPETRSEIRAEVLDPTTDWENLAGLSGPENVIVLGLTKPETKQYVGKRLSEIAGGRGTDWVDAAIDLLLAERQRIGTIYVMMSEENVALQMKQPWMKFGTDAGGHDPEKAGGLVHPRSYGTYPRILGKYVREEGVIPLEEAIRKMTSAVADRLSIRDRGLLREGMYADVVVFDPETIADRATYEDPHRLSVGIEHVFVNGEAVVREGAHTGAKPGRVVRGPGYRGE</sequence>
<dbReference type="PANTHER" id="PTHR11647">
    <property type="entry name" value="HYDRANTOINASE/DIHYDROPYRIMIDINASE FAMILY MEMBER"/>
    <property type="match status" value="1"/>
</dbReference>
<keyword evidence="3" id="KW-0378">Hydrolase</keyword>
<dbReference type="OrthoDB" id="9775607at2"/>
<reference evidence="3 4" key="1">
    <citation type="submission" date="2019-02" db="EMBL/GenBank/DDBJ databases">
        <title>Deep-cultivation of Planctomycetes and their phenomic and genomic characterization uncovers novel biology.</title>
        <authorList>
            <person name="Wiegand S."/>
            <person name="Jogler M."/>
            <person name="Boedeker C."/>
            <person name="Pinto D."/>
            <person name="Vollmers J."/>
            <person name="Rivas-Marin E."/>
            <person name="Kohn T."/>
            <person name="Peeters S.H."/>
            <person name="Heuer A."/>
            <person name="Rast P."/>
            <person name="Oberbeckmann S."/>
            <person name="Bunk B."/>
            <person name="Jeske O."/>
            <person name="Meyerdierks A."/>
            <person name="Storesund J.E."/>
            <person name="Kallscheuer N."/>
            <person name="Luecker S."/>
            <person name="Lage O.M."/>
            <person name="Pohl T."/>
            <person name="Merkel B.J."/>
            <person name="Hornburger P."/>
            <person name="Mueller R.-W."/>
            <person name="Bruemmer F."/>
            <person name="Labrenz M."/>
            <person name="Spormann A.M."/>
            <person name="Op den Camp H."/>
            <person name="Overmann J."/>
            <person name="Amann R."/>
            <person name="Jetten M.S.M."/>
            <person name="Mascher T."/>
            <person name="Medema M.H."/>
            <person name="Devos D.P."/>
            <person name="Kaster A.-K."/>
            <person name="Ovreas L."/>
            <person name="Rohde M."/>
            <person name="Galperin M.Y."/>
            <person name="Jogler C."/>
        </authorList>
    </citation>
    <scope>NUCLEOTIDE SEQUENCE [LARGE SCALE GENOMIC DNA]</scope>
    <source>
        <strain evidence="3 4">ElP</strain>
    </source>
</reference>
<evidence type="ECO:0000313" key="4">
    <source>
        <dbReference type="Proteomes" id="UP000317835"/>
    </source>
</evidence>